<dbReference type="Gene3D" id="3.10.290.30">
    <property type="entry name" value="MM3350-like"/>
    <property type="match status" value="1"/>
</dbReference>
<feature type="domain" description="Plasmid pRiA4b Orf3-like" evidence="2">
    <location>
        <begin position="19"/>
        <end position="178"/>
    </location>
</feature>
<evidence type="ECO:0000313" key="4">
    <source>
        <dbReference type="Proteomes" id="UP000191055"/>
    </source>
</evidence>
<reference evidence="3 4" key="1">
    <citation type="submission" date="2017-02" db="EMBL/GenBank/DDBJ databases">
        <authorList>
            <person name="Peterson S.W."/>
        </authorList>
    </citation>
    <scope>NUCLEOTIDE SEQUENCE [LARGE SCALE GENOMIC DNA]</scope>
    <source>
        <strain evidence="3 4">DSM 24412</strain>
    </source>
</reference>
<organism evidence="3 4">
    <name type="scientific">Alkalitalea saponilacus</name>
    <dbReference type="NCBI Taxonomy" id="889453"/>
    <lineage>
        <taxon>Bacteria</taxon>
        <taxon>Pseudomonadati</taxon>
        <taxon>Bacteroidota</taxon>
        <taxon>Bacteroidia</taxon>
        <taxon>Marinilabiliales</taxon>
        <taxon>Marinilabiliaceae</taxon>
        <taxon>Alkalitalea</taxon>
    </lineage>
</organism>
<dbReference type="SUPFAM" id="SSF159941">
    <property type="entry name" value="MM3350-like"/>
    <property type="match status" value="1"/>
</dbReference>
<dbReference type="Proteomes" id="UP000191055">
    <property type="component" value="Unassembled WGS sequence"/>
</dbReference>
<sequence>MIYFFRAISNESDDFILDIAIDSKSSFLDLHQFIQQKLNFDPAQMTSFFLTDENWNKEQEITLIDMMEEEGTILVMDKVRLEDLITDTKQRVLYAFDLFAERVLFMELTNIDGGNLKEPVCTRMEGTPPPQFSKEGFNFDDALEADAFLSDDDMDDIIREGGDFPEDLSDEDFDPDEFY</sequence>
<evidence type="ECO:0000259" key="2">
    <source>
        <dbReference type="Pfam" id="PF07929"/>
    </source>
</evidence>
<dbReference type="EMBL" id="FUYV01000010">
    <property type="protein sequence ID" value="SKC11320.1"/>
    <property type="molecule type" value="Genomic_DNA"/>
</dbReference>
<feature type="compositionally biased region" description="Acidic residues" evidence="1">
    <location>
        <begin position="163"/>
        <end position="179"/>
    </location>
</feature>
<proteinExistence type="predicted"/>
<gene>
    <name evidence="3" type="ORF">SAMN03080601_01946</name>
</gene>
<dbReference type="KEGG" id="asx:CDL62_03140"/>
<dbReference type="RefSeq" id="WP_079557684.1">
    <property type="nucleotide sequence ID" value="NZ_CP021904.1"/>
</dbReference>
<keyword evidence="4" id="KW-1185">Reference proteome</keyword>
<dbReference type="InterPro" id="IPR024047">
    <property type="entry name" value="MM3350-like_sf"/>
</dbReference>
<feature type="region of interest" description="Disordered" evidence="1">
    <location>
        <begin position="156"/>
        <end position="179"/>
    </location>
</feature>
<dbReference type="Pfam" id="PF07929">
    <property type="entry name" value="PRiA4_ORF3"/>
    <property type="match status" value="1"/>
</dbReference>
<dbReference type="AlphaFoldDB" id="A0A1T5GSL0"/>
<dbReference type="InterPro" id="IPR012912">
    <property type="entry name" value="Plasmid_pRiA4b_Orf3-like"/>
</dbReference>
<evidence type="ECO:0000256" key="1">
    <source>
        <dbReference type="SAM" id="MobiDB-lite"/>
    </source>
</evidence>
<protein>
    <submittedName>
        <fullName evidence="3">PRiA4b ORF-3-like protein</fullName>
    </submittedName>
</protein>
<dbReference type="STRING" id="889453.SAMN03080601_01946"/>
<dbReference type="OrthoDB" id="666725at2"/>
<name>A0A1T5GSL0_9BACT</name>
<evidence type="ECO:0000313" key="3">
    <source>
        <dbReference type="EMBL" id="SKC11320.1"/>
    </source>
</evidence>
<accession>A0A1T5GSL0</accession>